<dbReference type="InterPro" id="IPR029058">
    <property type="entry name" value="AB_hydrolase_fold"/>
</dbReference>
<dbReference type="Proteomes" id="UP000036987">
    <property type="component" value="Unassembled WGS sequence"/>
</dbReference>
<dbReference type="PANTHER" id="PTHR31591">
    <property type="entry name" value="UPF0613 PROTEIN PB24D3.06C"/>
    <property type="match status" value="1"/>
</dbReference>
<dbReference type="AlphaFoldDB" id="A0A0K9NLL9"/>
<name>A0A0K9NLL9_ZOSMR</name>
<dbReference type="SUPFAM" id="SSF53474">
    <property type="entry name" value="alpha/beta-Hydrolases"/>
    <property type="match status" value="1"/>
</dbReference>
<reference evidence="2" key="1">
    <citation type="journal article" date="2016" name="Nature">
        <title>The genome of the seagrass Zostera marina reveals angiosperm adaptation to the sea.</title>
        <authorList>
            <person name="Olsen J.L."/>
            <person name="Rouze P."/>
            <person name="Verhelst B."/>
            <person name="Lin Y.-C."/>
            <person name="Bayer T."/>
            <person name="Collen J."/>
            <person name="Dattolo E."/>
            <person name="De Paoli E."/>
            <person name="Dittami S."/>
            <person name="Maumus F."/>
            <person name="Michel G."/>
            <person name="Kersting A."/>
            <person name="Lauritano C."/>
            <person name="Lohaus R."/>
            <person name="Toepel M."/>
            <person name="Tonon T."/>
            <person name="Vanneste K."/>
            <person name="Amirebrahimi M."/>
            <person name="Brakel J."/>
            <person name="Bostroem C."/>
            <person name="Chovatia M."/>
            <person name="Grimwood J."/>
            <person name="Jenkins J.W."/>
            <person name="Jueterbock A."/>
            <person name="Mraz A."/>
            <person name="Stam W.T."/>
            <person name="Tice H."/>
            <person name="Bornberg-Bauer E."/>
            <person name="Green P.J."/>
            <person name="Pearson G.A."/>
            <person name="Procaccini G."/>
            <person name="Duarte C.M."/>
            <person name="Schmutz J."/>
            <person name="Reusch T.B.H."/>
            <person name="Van de Peer Y."/>
        </authorList>
    </citation>
    <scope>NUCLEOTIDE SEQUENCE [LARGE SCALE GENOMIC DNA]</scope>
    <source>
        <strain evidence="2">cv. Finnish</strain>
    </source>
</reference>
<keyword evidence="2" id="KW-1185">Reference proteome</keyword>
<protein>
    <submittedName>
        <fullName evidence="1">Esterase/lipase superfamily protein</fullName>
    </submittedName>
</protein>
<dbReference type="Pfam" id="PF08538">
    <property type="entry name" value="DUF1749"/>
    <property type="match status" value="1"/>
</dbReference>
<evidence type="ECO:0000313" key="2">
    <source>
        <dbReference type="Proteomes" id="UP000036987"/>
    </source>
</evidence>
<comment type="caution">
    <text evidence="1">The sequence shown here is derived from an EMBL/GenBank/DDBJ whole genome shotgun (WGS) entry which is preliminary data.</text>
</comment>
<gene>
    <name evidence="1" type="ORF">ZOSMA_8G01390</name>
</gene>
<proteinExistence type="predicted"/>
<dbReference type="InterPro" id="IPR013744">
    <property type="entry name" value="SidJ"/>
</dbReference>
<dbReference type="EMBL" id="LFYR01002110">
    <property type="protein sequence ID" value="KMZ56992.1"/>
    <property type="molecule type" value="Genomic_DNA"/>
</dbReference>
<dbReference type="OMA" id="PPWVNKE"/>
<sequence>MFAANPTSSNSSGSSWISGLVRGRSVKTSAADDMASVAVGGDATGCSTNKKNHLKGSMFKYGPNSVQVAFKTGDFKQQLIFIGGLTDGLFATQYVEPLSVALEKEKWSLVQPLLSSSYTGYGTSSLKQDSLELDQLIDYLINKENSEGVVLLGTSTGCQDIVYYMRSNSACSKAVRAAILQAPVSDREHRATLPNTSAMIDLAASMISEGKATELMPKEAECAPITAYRYYSLSAYNGDDDMFSSDFTDDQLRLKLGHMTHTPCQVIFSMADECVPNYVDKKALVERLCKALGGAEKVEIEWGNHSLSNRVEEAVEAIISFVRREGPSGWDDPWK</sequence>
<dbReference type="Gene3D" id="3.40.50.1820">
    <property type="entry name" value="alpha/beta hydrolase"/>
    <property type="match status" value="1"/>
</dbReference>
<organism evidence="1 2">
    <name type="scientific">Zostera marina</name>
    <name type="common">Eelgrass</name>
    <dbReference type="NCBI Taxonomy" id="29655"/>
    <lineage>
        <taxon>Eukaryota</taxon>
        <taxon>Viridiplantae</taxon>
        <taxon>Streptophyta</taxon>
        <taxon>Embryophyta</taxon>
        <taxon>Tracheophyta</taxon>
        <taxon>Spermatophyta</taxon>
        <taxon>Magnoliopsida</taxon>
        <taxon>Liliopsida</taxon>
        <taxon>Zosteraceae</taxon>
        <taxon>Zostera</taxon>
    </lineage>
</organism>
<dbReference type="PANTHER" id="PTHR31591:SF1">
    <property type="entry name" value="UPF0613 PROTEIN PB24D3.06C"/>
    <property type="match status" value="1"/>
</dbReference>
<dbReference type="OrthoDB" id="10034502at2759"/>
<evidence type="ECO:0000313" key="1">
    <source>
        <dbReference type="EMBL" id="KMZ56992.1"/>
    </source>
</evidence>
<accession>A0A0K9NLL9</accession>